<feature type="chain" id="PRO_5002651414" evidence="2">
    <location>
        <begin position="23"/>
        <end position="226"/>
    </location>
</feature>
<reference evidence="3" key="2">
    <citation type="submission" date="2008-12" db="EMBL/GenBank/DDBJ databases">
        <title>Improved gene annotation of the rice (Oryza sativa) genomes.</title>
        <authorList>
            <person name="Wang J."/>
            <person name="Li R."/>
            <person name="Fan W."/>
            <person name="Huang Q."/>
            <person name="Zhang J."/>
            <person name="Zhou Y."/>
            <person name="Hu Y."/>
            <person name="Zi S."/>
            <person name="Li J."/>
            <person name="Ni P."/>
            <person name="Zheng H."/>
            <person name="Zhang Y."/>
            <person name="Zhao M."/>
            <person name="Hao Q."/>
            <person name="McDermott J."/>
            <person name="Samudrala R."/>
            <person name="Kristiansen K."/>
            <person name="Wong G.K.-S."/>
        </authorList>
    </citation>
    <scope>NUCLEOTIDE SEQUENCE</scope>
</reference>
<evidence type="ECO:0000256" key="2">
    <source>
        <dbReference type="SAM" id="SignalP"/>
    </source>
</evidence>
<dbReference type="InterPro" id="IPR002160">
    <property type="entry name" value="Prot_inh_Kunz-lg"/>
</dbReference>
<dbReference type="Proteomes" id="UP000007752">
    <property type="component" value="Chromosome 4"/>
</dbReference>
<dbReference type="MEROPS" id="I03.004"/>
<dbReference type="Gene3D" id="2.80.10.50">
    <property type="match status" value="1"/>
</dbReference>
<dbReference type="PRINTS" id="PR00291">
    <property type="entry name" value="KUNITZINHBTR"/>
</dbReference>
<gene>
    <name evidence="3" type="ORF">OsJ_15531</name>
</gene>
<reference evidence="3" key="1">
    <citation type="journal article" date="2005" name="PLoS Biol.">
        <title>The genomes of Oryza sativa: a history of duplications.</title>
        <authorList>
            <person name="Yu J."/>
            <person name="Wang J."/>
            <person name="Lin W."/>
            <person name="Li S."/>
            <person name="Li H."/>
            <person name="Zhou J."/>
            <person name="Ni P."/>
            <person name="Dong W."/>
            <person name="Hu S."/>
            <person name="Zeng C."/>
            <person name="Zhang J."/>
            <person name="Zhang Y."/>
            <person name="Li R."/>
            <person name="Xu Z."/>
            <person name="Li S."/>
            <person name="Li X."/>
            <person name="Zheng H."/>
            <person name="Cong L."/>
            <person name="Lin L."/>
            <person name="Yin J."/>
            <person name="Geng J."/>
            <person name="Li G."/>
            <person name="Shi J."/>
            <person name="Liu J."/>
            <person name="Lv H."/>
            <person name="Li J."/>
            <person name="Wang J."/>
            <person name="Deng Y."/>
            <person name="Ran L."/>
            <person name="Shi X."/>
            <person name="Wang X."/>
            <person name="Wu Q."/>
            <person name="Li C."/>
            <person name="Ren X."/>
            <person name="Wang J."/>
            <person name="Wang X."/>
            <person name="Li D."/>
            <person name="Liu D."/>
            <person name="Zhang X."/>
            <person name="Ji Z."/>
            <person name="Zhao W."/>
            <person name="Sun Y."/>
            <person name="Zhang Z."/>
            <person name="Bao J."/>
            <person name="Han Y."/>
            <person name="Dong L."/>
            <person name="Ji J."/>
            <person name="Chen P."/>
            <person name="Wu S."/>
            <person name="Liu J."/>
            <person name="Xiao Y."/>
            <person name="Bu D."/>
            <person name="Tan J."/>
            <person name="Yang L."/>
            <person name="Ye C."/>
            <person name="Zhang J."/>
            <person name="Xu J."/>
            <person name="Zhou Y."/>
            <person name="Yu Y."/>
            <person name="Zhang B."/>
            <person name="Zhuang S."/>
            <person name="Wei H."/>
            <person name="Liu B."/>
            <person name="Lei M."/>
            <person name="Yu H."/>
            <person name="Li Y."/>
            <person name="Xu H."/>
            <person name="Wei S."/>
            <person name="He X."/>
            <person name="Fang L."/>
            <person name="Zhang Z."/>
            <person name="Zhang Y."/>
            <person name="Huang X."/>
            <person name="Su Z."/>
            <person name="Tong W."/>
            <person name="Li J."/>
            <person name="Tong Z."/>
            <person name="Li S."/>
            <person name="Ye J."/>
            <person name="Wang L."/>
            <person name="Fang L."/>
            <person name="Lei T."/>
            <person name="Chen C."/>
            <person name="Chen H."/>
            <person name="Xu Z."/>
            <person name="Li H."/>
            <person name="Huang H."/>
            <person name="Zhang F."/>
            <person name="Xu H."/>
            <person name="Li N."/>
            <person name="Zhao C."/>
            <person name="Li S."/>
            <person name="Dong L."/>
            <person name="Huang Y."/>
            <person name="Li L."/>
            <person name="Xi Y."/>
            <person name="Qi Q."/>
            <person name="Li W."/>
            <person name="Zhang B."/>
            <person name="Hu W."/>
            <person name="Zhang Y."/>
            <person name="Tian X."/>
            <person name="Jiao Y."/>
            <person name="Liang X."/>
            <person name="Jin J."/>
            <person name="Gao L."/>
            <person name="Zheng W."/>
            <person name="Hao B."/>
            <person name="Liu S."/>
            <person name="Wang W."/>
            <person name="Yuan L."/>
            <person name="Cao M."/>
            <person name="McDermott J."/>
            <person name="Samudrala R."/>
            <person name="Wang J."/>
            <person name="Wong G.K."/>
            <person name="Yang H."/>
        </authorList>
    </citation>
    <scope>NUCLEOTIDE SEQUENCE [LARGE SCALE GENOMIC DNA]</scope>
</reference>
<organism evidence="3">
    <name type="scientific">Oryza sativa subsp. japonica</name>
    <name type="common">Rice</name>
    <dbReference type="NCBI Taxonomy" id="39947"/>
    <lineage>
        <taxon>Eukaryota</taxon>
        <taxon>Viridiplantae</taxon>
        <taxon>Streptophyta</taxon>
        <taxon>Embryophyta</taxon>
        <taxon>Tracheophyta</taxon>
        <taxon>Spermatophyta</taxon>
        <taxon>Magnoliopsida</taxon>
        <taxon>Liliopsida</taxon>
        <taxon>Poales</taxon>
        <taxon>Poaceae</taxon>
        <taxon>BOP clade</taxon>
        <taxon>Oryzoideae</taxon>
        <taxon>Oryzeae</taxon>
        <taxon>Oryzinae</taxon>
        <taxon>Oryza</taxon>
        <taxon>Oryza sativa</taxon>
    </lineage>
</organism>
<proteinExistence type="predicted"/>
<dbReference type="PROSITE" id="PS00283">
    <property type="entry name" value="SOYBEAN_KUNITZ"/>
    <property type="match status" value="1"/>
</dbReference>
<accession>A3AVR1</accession>
<dbReference type="Pfam" id="PF00197">
    <property type="entry name" value="Kunitz_legume"/>
    <property type="match status" value="1"/>
</dbReference>
<feature type="compositionally biased region" description="Low complexity" evidence="1">
    <location>
        <begin position="121"/>
        <end position="130"/>
    </location>
</feature>
<evidence type="ECO:0000256" key="1">
    <source>
        <dbReference type="SAM" id="MobiDB-lite"/>
    </source>
</evidence>
<dbReference type="PROSITE" id="PS51257">
    <property type="entry name" value="PROKAR_LIPOPROTEIN"/>
    <property type="match status" value="1"/>
</dbReference>
<dbReference type="PANTHER" id="PTHR33107:SF5">
    <property type="entry name" value="KUNITZ TRYPSIN INHIBITOR 5"/>
    <property type="match status" value="1"/>
</dbReference>
<feature type="signal peptide" evidence="2">
    <location>
        <begin position="1"/>
        <end position="22"/>
    </location>
</feature>
<dbReference type="PANTHER" id="PTHR33107">
    <property type="entry name" value="KUNITZ TRYPSIN INHIBITOR 2"/>
    <property type="match status" value="1"/>
</dbReference>
<dbReference type="SUPFAM" id="SSF50386">
    <property type="entry name" value="STI-like"/>
    <property type="match status" value="1"/>
</dbReference>
<dbReference type="AlphaFoldDB" id="A3AVR1"/>
<dbReference type="SMART" id="SM00452">
    <property type="entry name" value="STI"/>
    <property type="match status" value="1"/>
</dbReference>
<evidence type="ECO:0000313" key="3">
    <source>
        <dbReference type="EMBL" id="EAZ31400.1"/>
    </source>
</evidence>
<protein>
    <submittedName>
        <fullName evidence="3">Uncharacterized protein</fullName>
    </submittedName>
</protein>
<feature type="region of interest" description="Disordered" evidence="1">
    <location>
        <begin position="120"/>
        <end position="160"/>
    </location>
</feature>
<dbReference type="EMBL" id="CM000141">
    <property type="protein sequence ID" value="EAZ31400.1"/>
    <property type="molecule type" value="Genomic_DNA"/>
</dbReference>
<sequence length="226" mass="24344">MVSLRLPLILLSLLAISFSCSAAPPPVYDTEGHELSADGSYYVLPASPGHGGGLTMAPRVLPCPLLVAQETDERRKGFPVRFTPWGGAAAPEDRTIRVSTDVRIRFNARDDLRAVHPIAISPRTGSRGPRPLLPGPLTGPTPTGRKNRSPLKNTALGKNWGPAGNCAKTWAFQGTARGRGWARASRLTSWSSRRPGQAHQSKRGEGKGGGSLMRCVVRWCLCSVYR</sequence>
<name>A3AVR1_ORYSJ</name>
<keyword evidence="2" id="KW-0732">Signal</keyword>
<feature type="region of interest" description="Disordered" evidence="1">
    <location>
        <begin position="183"/>
        <end position="209"/>
    </location>
</feature>
<dbReference type="GO" id="GO:0004866">
    <property type="term" value="F:endopeptidase inhibitor activity"/>
    <property type="evidence" value="ECO:0007669"/>
    <property type="project" value="InterPro"/>
</dbReference>
<dbReference type="InterPro" id="IPR011065">
    <property type="entry name" value="Kunitz_inhibitor_STI-like_sf"/>
</dbReference>